<protein>
    <submittedName>
        <fullName evidence="1">Uncharacterized protein</fullName>
    </submittedName>
</protein>
<reference evidence="1 2" key="1">
    <citation type="journal article" date="2018" name="Environ. Microbiol.">
        <title>Genomes of ubiquitous marine and hypersaline Hydrogenovibrio, Thiomicrorhabdus and Thiomicrospira spp. encode a diversity of mechanisms to sustain chemolithoautotrophy in heterogeneous environments.</title>
        <authorList>
            <person name="Scott K.M."/>
            <person name="Williams J."/>
            <person name="Porter C.M.B."/>
            <person name="Russel S."/>
            <person name="Harmer T.L."/>
            <person name="Paul J.H."/>
            <person name="Antonen K.M."/>
            <person name="Bridges M.K."/>
            <person name="Camper G.J."/>
            <person name="Campla C.K."/>
            <person name="Casella L.G."/>
            <person name="Chase E."/>
            <person name="Conrad J.W."/>
            <person name="Cruz M.C."/>
            <person name="Dunlap D.S."/>
            <person name="Duran L."/>
            <person name="Fahsbender E.M."/>
            <person name="Goldsmith D.B."/>
            <person name="Keeley R.F."/>
            <person name="Kondoff M.R."/>
            <person name="Kussy B.I."/>
            <person name="Lane M.K."/>
            <person name="Lawler S."/>
            <person name="Leigh B.A."/>
            <person name="Lewis C."/>
            <person name="Lostal L.M."/>
            <person name="Marking D."/>
            <person name="Mancera P.A."/>
            <person name="McClenthan E.C."/>
            <person name="McIntyre E.A."/>
            <person name="Mine J.A."/>
            <person name="Modi S."/>
            <person name="Moore B.D."/>
            <person name="Morgan W.A."/>
            <person name="Nelson K.M."/>
            <person name="Nguyen K.N."/>
            <person name="Ogburn N."/>
            <person name="Parrino D.G."/>
            <person name="Pedapudi A.D."/>
            <person name="Pelham R.P."/>
            <person name="Preece A.M."/>
            <person name="Rampersad E.A."/>
            <person name="Richardson J.C."/>
            <person name="Rodgers C.M."/>
            <person name="Schaffer B.L."/>
            <person name="Sheridan N.E."/>
            <person name="Solone M.R."/>
            <person name="Staley Z.R."/>
            <person name="Tabuchi M."/>
            <person name="Waide R.J."/>
            <person name="Wanjugi P.W."/>
            <person name="Young S."/>
            <person name="Clum A."/>
            <person name="Daum C."/>
            <person name="Huntemann M."/>
            <person name="Ivanova N."/>
            <person name="Kyrpides N."/>
            <person name="Mikhailova N."/>
            <person name="Palaniappan K."/>
            <person name="Pillay M."/>
            <person name="Reddy T.B.K."/>
            <person name="Shapiro N."/>
            <person name="Stamatis D."/>
            <person name="Varghese N."/>
            <person name="Woyke T."/>
            <person name="Boden R."/>
            <person name="Freyermuth S.K."/>
            <person name="Kerfeld C.A."/>
        </authorList>
    </citation>
    <scope>NUCLEOTIDE SEQUENCE [LARGE SCALE GENOMIC DNA]</scope>
    <source>
        <strain evidence="1 2">JR-2</strain>
    </source>
</reference>
<sequence>MASLSQEVEPSYMNALPFSLRPVAIELYNYHLLKTVMEVRLGKRPNDLSERFDLSDGQWQEVCDAVIVTKLTQLTLSSQLTPKCAHYLQQLLKQTLGMSERSLDDVYQSVHAQAPALGQWIRRLQKLSSR</sequence>
<gene>
    <name evidence="1" type="ORF">EPV75_03065</name>
</gene>
<dbReference type="Proteomes" id="UP000285478">
    <property type="component" value="Chromosome"/>
</dbReference>
<evidence type="ECO:0000313" key="2">
    <source>
        <dbReference type="Proteomes" id="UP000285478"/>
    </source>
</evidence>
<organism evidence="1 2">
    <name type="scientific">Hydrogenovibrio thermophilus</name>
    <dbReference type="NCBI Taxonomy" id="265883"/>
    <lineage>
        <taxon>Bacteria</taxon>
        <taxon>Pseudomonadati</taxon>
        <taxon>Pseudomonadota</taxon>
        <taxon>Gammaproteobacteria</taxon>
        <taxon>Thiotrichales</taxon>
        <taxon>Piscirickettsiaceae</taxon>
        <taxon>Hydrogenovibrio</taxon>
    </lineage>
</organism>
<dbReference type="RefSeq" id="WP_127120083.1">
    <property type="nucleotide sequence ID" value="NZ_CP035033.1"/>
</dbReference>
<name>A0A410H1E6_9GAMM</name>
<dbReference type="AlphaFoldDB" id="A0A410H1E6"/>
<accession>A0A410H1E6</accession>
<keyword evidence="2" id="KW-1185">Reference proteome</keyword>
<proteinExistence type="predicted"/>
<dbReference type="EMBL" id="CP035033">
    <property type="protein sequence ID" value="QAB14722.1"/>
    <property type="molecule type" value="Genomic_DNA"/>
</dbReference>
<dbReference type="KEGG" id="htr:EPV75_03065"/>
<evidence type="ECO:0000313" key="1">
    <source>
        <dbReference type="EMBL" id="QAB14722.1"/>
    </source>
</evidence>